<dbReference type="SUPFAM" id="SSF55103">
    <property type="entry name" value="FAD-linked oxidases, C-terminal domain"/>
    <property type="match status" value="1"/>
</dbReference>
<accession>A0A365GYX9</accession>
<dbReference type="Gene3D" id="1.10.45.10">
    <property type="entry name" value="Vanillyl-alcohol Oxidase, Chain A, domain 4"/>
    <property type="match status" value="1"/>
</dbReference>
<dbReference type="GO" id="GO:0071949">
    <property type="term" value="F:FAD binding"/>
    <property type="evidence" value="ECO:0007669"/>
    <property type="project" value="InterPro"/>
</dbReference>
<keyword evidence="2" id="KW-0285">Flavoprotein</keyword>
<dbReference type="InterPro" id="IPR006094">
    <property type="entry name" value="Oxid_FAD_bind_N"/>
</dbReference>
<evidence type="ECO:0000313" key="7">
    <source>
        <dbReference type="Proteomes" id="UP000251891"/>
    </source>
</evidence>
<dbReference type="InterPro" id="IPR016169">
    <property type="entry name" value="FAD-bd_PCMH_sub2"/>
</dbReference>
<protein>
    <submittedName>
        <fullName evidence="6">FAD-binding oxidoreductase</fullName>
    </submittedName>
</protein>
<evidence type="ECO:0000256" key="4">
    <source>
        <dbReference type="ARBA" id="ARBA00023002"/>
    </source>
</evidence>
<dbReference type="AlphaFoldDB" id="A0A365GYX9"/>
<dbReference type="Pfam" id="PF02913">
    <property type="entry name" value="FAD-oxidase_C"/>
    <property type="match status" value="1"/>
</dbReference>
<gene>
    <name evidence="6" type="ORF">DPM19_27215</name>
</gene>
<dbReference type="GO" id="GO:0016491">
    <property type="term" value="F:oxidoreductase activity"/>
    <property type="evidence" value="ECO:0007669"/>
    <property type="project" value="UniProtKB-KW"/>
</dbReference>
<proteinExistence type="predicted"/>
<dbReference type="InterPro" id="IPR016166">
    <property type="entry name" value="FAD-bd_PCMH"/>
</dbReference>
<dbReference type="Gene3D" id="3.30.465.10">
    <property type="match status" value="1"/>
</dbReference>
<name>A0A365GYX9_9ACTN</name>
<keyword evidence="3" id="KW-0274">FAD</keyword>
<dbReference type="SUPFAM" id="SSF56176">
    <property type="entry name" value="FAD-binding/transporter-associated domain-like"/>
    <property type="match status" value="1"/>
</dbReference>
<dbReference type="PANTHER" id="PTHR42934:SF1">
    <property type="entry name" value="GLYCOLATE OXIDASE SUBUNIT GLCD"/>
    <property type="match status" value="1"/>
</dbReference>
<dbReference type="PROSITE" id="PS51387">
    <property type="entry name" value="FAD_PCMH"/>
    <property type="match status" value="1"/>
</dbReference>
<evidence type="ECO:0000256" key="1">
    <source>
        <dbReference type="ARBA" id="ARBA00001974"/>
    </source>
</evidence>
<reference evidence="6 7" key="1">
    <citation type="submission" date="2018-06" db="EMBL/GenBank/DDBJ databases">
        <title>Actinomadura craniellae sp. nov. isolated from marine sponge Craniella sp.</title>
        <authorList>
            <person name="Li L."/>
            <person name="Xu Q.H."/>
            <person name="Lin H.W."/>
            <person name="Lu Y.H."/>
        </authorList>
    </citation>
    <scope>NUCLEOTIDE SEQUENCE [LARGE SCALE GENOMIC DNA]</scope>
    <source>
        <strain evidence="6 7">LHW63021</strain>
    </source>
</reference>
<feature type="domain" description="FAD-binding PCMH-type" evidence="5">
    <location>
        <begin position="35"/>
        <end position="209"/>
    </location>
</feature>
<dbReference type="RefSeq" id="WP_111870906.1">
    <property type="nucleotide sequence ID" value="NZ_QLYX01000015.1"/>
</dbReference>
<evidence type="ECO:0000259" key="5">
    <source>
        <dbReference type="PROSITE" id="PS51387"/>
    </source>
</evidence>
<sequence>MEEITRALVDLLGPGAVITDPVRLRTYECDGLTHHRATPGVVVLPESAEQVAAVVRLCVAAGVPYVARGSGTGLSGGALPRTDGVLIVTARMRRILEIDIANRRAVVEPGVINLDVTRAVRSEGYYFAPDPSSQQICSVGGNVAENSGGAHCLKYGFTAHHVLACEVVTPDGEIVTLTDGPGYDLLGAFVGAEGTLGITTKITVRLTRVPETVQTLLAAFESIEAGGVAVSAIIGAGVVPAAIEMMDALSIEAAEDAVACGYPPGAGAVLIVELDGPAAEVEHQFAEVERLCRDAGAFEIRIAADDAQRALIWKGRRSAFAAVGRISPAYLVQDGVIPRTALPEVLGRIDELSRQSGIKVANVFHAGDGNLHPLVLFDDAEPGAAERAEEVSGKILDLCIEHGGSITGEHGVGVDKSRYMPRMFTDIDLDTMQMVRCAFDPAGLCNPGKVFPTPRLCGEVPGVRKGVHPLVEQGKADLF</sequence>
<keyword evidence="4" id="KW-0560">Oxidoreductase</keyword>
<dbReference type="InterPro" id="IPR016171">
    <property type="entry name" value="Vanillyl_alc_oxidase_C-sub2"/>
</dbReference>
<evidence type="ECO:0000256" key="3">
    <source>
        <dbReference type="ARBA" id="ARBA00022827"/>
    </source>
</evidence>
<evidence type="ECO:0000256" key="2">
    <source>
        <dbReference type="ARBA" id="ARBA00022630"/>
    </source>
</evidence>
<dbReference type="OrthoDB" id="9770306at2"/>
<organism evidence="6 7">
    <name type="scientific">Actinomadura craniellae</name>
    <dbReference type="NCBI Taxonomy" id="2231787"/>
    <lineage>
        <taxon>Bacteria</taxon>
        <taxon>Bacillati</taxon>
        <taxon>Actinomycetota</taxon>
        <taxon>Actinomycetes</taxon>
        <taxon>Streptosporangiales</taxon>
        <taxon>Thermomonosporaceae</taxon>
        <taxon>Actinomadura</taxon>
    </lineage>
</organism>
<keyword evidence="7" id="KW-1185">Reference proteome</keyword>
<dbReference type="InterPro" id="IPR051914">
    <property type="entry name" value="FAD-linked_OxidoTrans_Type4"/>
</dbReference>
<evidence type="ECO:0000313" key="6">
    <source>
        <dbReference type="EMBL" id="RAY12039.1"/>
    </source>
</evidence>
<comment type="caution">
    <text evidence="6">The sequence shown here is derived from an EMBL/GenBank/DDBJ whole genome shotgun (WGS) entry which is preliminary data.</text>
</comment>
<comment type="cofactor">
    <cofactor evidence="1">
        <name>FAD</name>
        <dbReference type="ChEBI" id="CHEBI:57692"/>
    </cofactor>
</comment>
<dbReference type="EMBL" id="QLYX01000015">
    <property type="protein sequence ID" value="RAY12039.1"/>
    <property type="molecule type" value="Genomic_DNA"/>
</dbReference>
<dbReference type="InterPro" id="IPR036318">
    <property type="entry name" value="FAD-bd_PCMH-like_sf"/>
</dbReference>
<dbReference type="InterPro" id="IPR004113">
    <property type="entry name" value="FAD-bd_oxidored_4_C"/>
</dbReference>
<dbReference type="PANTHER" id="PTHR42934">
    <property type="entry name" value="GLYCOLATE OXIDASE SUBUNIT GLCD"/>
    <property type="match status" value="1"/>
</dbReference>
<dbReference type="Gene3D" id="3.30.70.2740">
    <property type="match status" value="1"/>
</dbReference>
<dbReference type="Proteomes" id="UP000251891">
    <property type="component" value="Unassembled WGS sequence"/>
</dbReference>
<dbReference type="Pfam" id="PF01565">
    <property type="entry name" value="FAD_binding_4"/>
    <property type="match status" value="1"/>
</dbReference>
<dbReference type="InterPro" id="IPR016164">
    <property type="entry name" value="FAD-linked_Oxase-like_C"/>
</dbReference>